<keyword evidence="3" id="KW-1185">Reference proteome</keyword>
<protein>
    <submittedName>
        <fullName evidence="2">TolC family protein</fullName>
    </submittedName>
</protein>
<dbReference type="Gene3D" id="2.20.200.10">
    <property type="entry name" value="Outer membrane efflux proteins (OEP)"/>
    <property type="match status" value="1"/>
</dbReference>
<evidence type="ECO:0000313" key="2">
    <source>
        <dbReference type="EMBL" id="RUL62485.1"/>
    </source>
</evidence>
<comment type="caution">
    <text evidence="2">The sequence shown here is derived from an EMBL/GenBank/DDBJ whole genome shotgun (WGS) entry which is preliminary data.</text>
</comment>
<dbReference type="EMBL" id="RYZR01000007">
    <property type="protein sequence ID" value="RUL62485.1"/>
    <property type="molecule type" value="Genomic_DNA"/>
</dbReference>
<dbReference type="Pfam" id="PF02321">
    <property type="entry name" value="OEP"/>
    <property type="match status" value="2"/>
</dbReference>
<dbReference type="Proteomes" id="UP000267077">
    <property type="component" value="Unassembled WGS sequence"/>
</dbReference>
<dbReference type="PANTHER" id="PTHR30203">
    <property type="entry name" value="OUTER MEMBRANE CATION EFFLUX PROTEIN"/>
    <property type="match status" value="1"/>
</dbReference>
<dbReference type="Gene3D" id="1.20.1600.10">
    <property type="entry name" value="Outer membrane efflux proteins (OEP)"/>
    <property type="match status" value="1"/>
</dbReference>
<reference evidence="2 3" key="1">
    <citation type="submission" date="2018-12" db="EMBL/GenBank/DDBJ databases">
        <title>Dyella dinghuensis sp. nov. DHOA06 and Dyella choica sp. nov. 4M-K27, isolated from forest soil.</title>
        <authorList>
            <person name="Qiu L.-H."/>
            <person name="Gao Z.-H."/>
        </authorList>
    </citation>
    <scope>NUCLEOTIDE SEQUENCE [LARGE SCALE GENOMIC DNA]</scope>
    <source>
        <strain evidence="2 3">DHOA06</strain>
    </source>
</reference>
<gene>
    <name evidence="2" type="ORF">EKH79_16590</name>
</gene>
<evidence type="ECO:0000256" key="1">
    <source>
        <dbReference type="ARBA" id="ARBA00007613"/>
    </source>
</evidence>
<organism evidence="2 3">
    <name type="scientific">Dyella dinghuensis</name>
    <dbReference type="NCBI Taxonomy" id="1920169"/>
    <lineage>
        <taxon>Bacteria</taxon>
        <taxon>Pseudomonadati</taxon>
        <taxon>Pseudomonadota</taxon>
        <taxon>Gammaproteobacteria</taxon>
        <taxon>Lysobacterales</taxon>
        <taxon>Rhodanobacteraceae</taxon>
        <taxon>Dyella</taxon>
    </lineage>
</organism>
<dbReference type="SUPFAM" id="SSF56954">
    <property type="entry name" value="Outer membrane efflux proteins (OEP)"/>
    <property type="match status" value="1"/>
</dbReference>
<name>A0A3S0PEY5_9GAMM</name>
<dbReference type="PANTHER" id="PTHR30203:SF24">
    <property type="entry name" value="BLR4935 PROTEIN"/>
    <property type="match status" value="1"/>
</dbReference>
<dbReference type="InterPro" id="IPR003423">
    <property type="entry name" value="OMP_efflux"/>
</dbReference>
<dbReference type="GO" id="GO:0015562">
    <property type="term" value="F:efflux transmembrane transporter activity"/>
    <property type="evidence" value="ECO:0007669"/>
    <property type="project" value="InterPro"/>
</dbReference>
<evidence type="ECO:0000313" key="3">
    <source>
        <dbReference type="Proteomes" id="UP000267077"/>
    </source>
</evidence>
<accession>A0A3S0PEY5</accession>
<proteinExistence type="inferred from homology"/>
<comment type="similarity">
    <text evidence="1">Belongs to the outer membrane factor (OMF) (TC 1.B.17) family.</text>
</comment>
<sequence length="508" mass="55141">MLTVCTLSFNGPPSVHDFALRNTNRRSRLQTAPLRLLPAVVMALLVGCSAAPLPALKPPAPQTWRNGAVTQQDPAQPDLHSWWLAFNDPALNDLVQRALANNLDVAAARERMLAVRTLYRHSNDKYLPSLKGDTNQVIEPDASASYFIAGFDALWEIPFFGALKSNRRLATGQLDSAQAQLQSADVTLVAEVARCWIELRSAQEQARLLAAVRDADREKLQLLQVRVNLKLISPTDVATSEAELARAEVALAGPARVINANAQQLAVLVGQPEPDPSWLVGGTQPQLGNWQLTSAPADMLRTRPEIASAEADVLRAAGEAGLSRADIFPHIGLGSSLDWSLNIAHNHHIRSSEGIFSVGPVIDMPLFEWGSRVAQEHAKNHELTAAVYAYRQAVLQGVAEAETAMGDLQILHDREAAAQQVTQSLDSNTLALQKRSKLGLSSTLDVQDALIQQQQAQLELVSARTERDLAYVSLYKALGGAPVQTPDVSADYDAPRLNARNNVKQSVD</sequence>
<dbReference type="InterPro" id="IPR010131">
    <property type="entry name" value="MdtP/NodT-like"/>
</dbReference>
<dbReference type="OrthoDB" id="9770517at2"/>
<dbReference type="AlphaFoldDB" id="A0A3S0PEY5"/>